<reference evidence="2 3" key="1">
    <citation type="submission" date="2017-05" db="EMBL/GenBank/DDBJ databases">
        <authorList>
            <person name="Varghese N."/>
            <person name="Submissions S."/>
        </authorList>
    </citation>
    <scope>NUCLEOTIDE SEQUENCE [LARGE SCALE GENOMIC DNA]</scope>
    <source>
        <strain evidence="2 3">DSM 19036</strain>
    </source>
</reference>
<keyword evidence="1" id="KW-0472">Membrane</keyword>
<evidence type="ECO:0000313" key="2">
    <source>
        <dbReference type="EMBL" id="SMO91257.1"/>
    </source>
</evidence>
<dbReference type="Proteomes" id="UP000320300">
    <property type="component" value="Unassembled WGS sequence"/>
</dbReference>
<keyword evidence="1" id="KW-1133">Transmembrane helix</keyword>
<gene>
    <name evidence="2" type="ORF">SAMN06265348_110165</name>
</gene>
<name>A0A521F503_9SPHI</name>
<evidence type="ECO:0000313" key="3">
    <source>
        <dbReference type="Proteomes" id="UP000320300"/>
    </source>
</evidence>
<keyword evidence="3" id="KW-1185">Reference proteome</keyword>
<keyword evidence="1" id="KW-0812">Transmembrane</keyword>
<proteinExistence type="predicted"/>
<protein>
    <submittedName>
        <fullName evidence="2">Uncharacterized protein</fullName>
    </submittedName>
</protein>
<dbReference type="AlphaFoldDB" id="A0A521F503"/>
<organism evidence="2 3">
    <name type="scientific">Pedobacter westerhofensis</name>
    <dbReference type="NCBI Taxonomy" id="425512"/>
    <lineage>
        <taxon>Bacteria</taxon>
        <taxon>Pseudomonadati</taxon>
        <taxon>Bacteroidota</taxon>
        <taxon>Sphingobacteriia</taxon>
        <taxon>Sphingobacteriales</taxon>
        <taxon>Sphingobacteriaceae</taxon>
        <taxon>Pedobacter</taxon>
    </lineage>
</organism>
<sequence>MKVSIYKRIFLTYRSKQDDMSDFYLFTSFIVCASIFVTVY</sequence>
<feature type="transmembrane region" description="Helical" evidence="1">
    <location>
        <begin position="21"/>
        <end position="39"/>
    </location>
</feature>
<accession>A0A521F503</accession>
<evidence type="ECO:0000256" key="1">
    <source>
        <dbReference type="SAM" id="Phobius"/>
    </source>
</evidence>
<dbReference type="EMBL" id="FXTN01000010">
    <property type="protein sequence ID" value="SMO91257.1"/>
    <property type="molecule type" value="Genomic_DNA"/>
</dbReference>